<dbReference type="OrthoDB" id="5820709at2759"/>
<keyword evidence="1" id="KW-0472">Membrane</keyword>
<dbReference type="AlphaFoldDB" id="A0A8S1HX65"/>
<accession>A0A8S1HX65</accession>
<reference evidence="2" key="1">
    <citation type="submission" date="2020-10" db="EMBL/GenBank/DDBJ databases">
        <authorList>
            <person name="Kikuchi T."/>
        </authorList>
    </citation>
    <scope>NUCLEOTIDE SEQUENCE</scope>
    <source>
        <strain evidence="2">NKZ352</strain>
    </source>
</reference>
<dbReference type="Proteomes" id="UP000835052">
    <property type="component" value="Unassembled WGS sequence"/>
</dbReference>
<dbReference type="EMBL" id="CAJGYM010000209">
    <property type="protein sequence ID" value="CAD6199852.1"/>
    <property type="molecule type" value="Genomic_DNA"/>
</dbReference>
<feature type="transmembrane region" description="Helical" evidence="1">
    <location>
        <begin position="244"/>
        <end position="268"/>
    </location>
</feature>
<evidence type="ECO:0008006" key="4">
    <source>
        <dbReference type="Google" id="ProtNLM"/>
    </source>
</evidence>
<evidence type="ECO:0000256" key="1">
    <source>
        <dbReference type="SAM" id="Phobius"/>
    </source>
</evidence>
<evidence type="ECO:0000313" key="3">
    <source>
        <dbReference type="Proteomes" id="UP000835052"/>
    </source>
</evidence>
<sequence length="331" mass="38524">MGNGTSPCEVWMMSFHYVGLIFNLVSAFLFTFISICLIHYGKSYHIMFRTIFFLLLATYVFCDIFRFLLESSLFYPYKSFTNFLNIGNEFFYMFASPQVVLVLLERFYATCRVRTYEFSRPWSILIVCQVLGVIISLIHVHLQLDGNADTAKKSRSQVVLCLASLLIVVLLTWLLLANRRLSLNARAKASLTHRYQLNENIKALRMLVPVVVLDSAISVNDVLAYVLFDVDAMFSVEQCQRRSYYTPALCIFRLFSMAFEICIPIFVLRHYSNFLRDLRAYTFRSKRKRSFVGPSHNNVLKIKNVLGMDIVGLNDNADYFDVLQRTWMKKF</sequence>
<proteinExistence type="predicted"/>
<feature type="transmembrane region" description="Helical" evidence="1">
    <location>
        <begin position="121"/>
        <end position="144"/>
    </location>
</feature>
<dbReference type="PANTHER" id="PTHR47518:SF9">
    <property type="entry name" value="SERPENTINE RECEPTOR, CLASS T"/>
    <property type="match status" value="1"/>
</dbReference>
<organism evidence="2 3">
    <name type="scientific">Caenorhabditis auriculariae</name>
    <dbReference type="NCBI Taxonomy" id="2777116"/>
    <lineage>
        <taxon>Eukaryota</taxon>
        <taxon>Metazoa</taxon>
        <taxon>Ecdysozoa</taxon>
        <taxon>Nematoda</taxon>
        <taxon>Chromadorea</taxon>
        <taxon>Rhabditida</taxon>
        <taxon>Rhabditina</taxon>
        <taxon>Rhabditomorpha</taxon>
        <taxon>Rhabditoidea</taxon>
        <taxon>Rhabditidae</taxon>
        <taxon>Peloderinae</taxon>
        <taxon>Caenorhabditis</taxon>
    </lineage>
</organism>
<feature type="transmembrane region" description="Helical" evidence="1">
    <location>
        <begin position="89"/>
        <end position="109"/>
    </location>
</feature>
<gene>
    <name evidence="2" type="ORF">CAUJ_LOCUS15751</name>
</gene>
<comment type="caution">
    <text evidence="2">The sequence shown here is derived from an EMBL/GenBank/DDBJ whole genome shotgun (WGS) entry which is preliminary data.</text>
</comment>
<feature type="transmembrane region" description="Helical" evidence="1">
    <location>
        <begin position="50"/>
        <end position="69"/>
    </location>
</feature>
<feature type="transmembrane region" description="Helical" evidence="1">
    <location>
        <begin position="15"/>
        <end position="38"/>
    </location>
</feature>
<keyword evidence="1" id="KW-1133">Transmembrane helix</keyword>
<dbReference type="InterPro" id="IPR052854">
    <property type="entry name" value="Serpentine_rcpt_epsilon"/>
</dbReference>
<dbReference type="PANTHER" id="PTHR47518">
    <property type="entry name" value="SERPENTINE RECEPTOR CLASS EPSILON-13-RELATED"/>
    <property type="match status" value="1"/>
</dbReference>
<keyword evidence="1" id="KW-0812">Transmembrane</keyword>
<protein>
    <recommendedName>
        <fullName evidence="4">G-protein coupled receptors family 1 profile domain-containing protein</fullName>
    </recommendedName>
</protein>
<feature type="transmembrane region" description="Helical" evidence="1">
    <location>
        <begin position="156"/>
        <end position="176"/>
    </location>
</feature>
<name>A0A8S1HX65_9PELO</name>
<keyword evidence="3" id="KW-1185">Reference proteome</keyword>
<evidence type="ECO:0000313" key="2">
    <source>
        <dbReference type="EMBL" id="CAD6199852.1"/>
    </source>
</evidence>